<gene>
    <name evidence="3" type="ORF">ACFQMK_12995</name>
</gene>
<feature type="transmembrane region" description="Helical" evidence="2">
    <location>
        <begin position="31"/>
        <end position="51"/>
    </location>
</feature>
<comment type="caution">
    <text evidence="3">The sequence shown here is derived from an EMBL/GenBank/DDBJ whole genome shotgun (WGS) entry which is preliminary data.</text>
</comment>
<sequence length="425" mass="42591">MSWHAVDALDDAVDATRRFLFPFGLVRWAKLALLVLLMGGGGAGVNAPLLAGRGAGVTPPQGADSGFGGVDSPFGGVDSPFGGVDSPFGGVDSPFGGVDSGSMAPGDVAGVVDPGPLAVVAVSVVLLIVAASVASLSLRLVFYDALRTNELRIWRPFLARLRQSLGLFLFAAVLSVAAAAPVAIGVLVAVAADTPVGWGPIDAVAGTLGSLSVGFLVALGLIGGALVAGAALALRFTYEFVVPTMIVEDTGIIGGWRRFGATARTEWTELLVYLVVHVVVALGLSVVEGVAVVFVFALVATVAGLVLLLVAVALGGLGALAGTAVGTVAVALVALAGVAVLLALVLPVQVVTRSYRIAYEVSTLGEIDSELALLHADIDPGSPDFDGPHGSAISAVDSGEPDDSGDASESGDSADSDDSGEFSDR</sequence>
<dbReference type="RefSeq" id="WP_267665248.1">
    <property type="nucleotide sequence ID" value="NZ_JAODIX010000060.1"/>
</dbReference>
<accession>A0ABD5YJM0</accession>
<feature type="transmembrane region" description="Helical" evidence="2">
    <location>
        <begin position="164"/>
        <end position="191"/>
    </location>
</feature>
<dbReference type="Pfam" id="PF24400">
    <property type="entry name" value="DUF7544"/>
    <property type="match status" value="1"/>
</dbReference>
<keyword evidence="2" id="KW-0472">Membrane</keyword>
<keyword evidence="2" id="KW-0812">Transmembrane</keyword>
<evidence type="ECO:0000256" key="1">
    <source>
        <dbReference type="SAM" id="MobiDB-lite"/>
    </source>
</evidence>
<dbReference type="AlphaFoldDB" id="A0ABD5YJM0"/>
<evidence type="ECO:0000256" key="2">
    <source>
        <dbReference type="SAM" id="Phobius"/>
    </source>
</evidence>
<organism evidence="3 4">
    <name type="scientific">Halorubrum yunnanense</name>
    <dbReference type="NCBI Taxonomy" id="1526162"/>
    <lineage>
        <taxon>Archaea</taxon>
        <taxon>Methanobacteriati</taxon>
        <taxon>Methanobacteriota</taxon>
        <taxon>Stenosarchaea group</taxon>
        <taxon>Halobacteria</taxon>
        <taxon>Halobacteriales</taxon>
        <taxon>Haloferacaceae</taxon>
        <taxon>Halorubrum</taxon>
    </lineage>
</organism>
<feature type="transmembrane region" description="Helical" evidence="2">
    <location>
        <begin position="293"/>
        <end position="317"/>
    </location>
</feature>
<evidence type="ECO:0000313" key="4">
    <source>
        <dbReference type="Proteomes" id="UP001596390"/>
    </source>
</evidence>
<feature type="transmembrane region" description="Helical" evidence="2">
    <location>
        <begin position="267"/>
        <end position="287"/>
    </location>
</feature>
<feature type="region of interest" description="Disordered" evidence="1">
    <location>
        <begin position="380"/>
        <end position="425"/>
    </location>
</feature>
<name>A0ABD5YJM0_9EURY</name>
<evidence type="ECO:0000313" key="3">
    <source>
        <dbReference type="EMBL" id="MFC7187780.1"/>
    </source>
</evidence>
<keyword evidence="4" id="KW-1185">Reference proteome</keyword>
<feature type="transmembrane region" description="Helical" evidence="2">
    <location>
        <begin position="117"/>
        <end position="143"/>
    </location>
</feature>
<feature type="transmembrane region" description="Helical" evidence="2">
    <location>
        <begin position="211"/>
        <end position="234"/>
    </location>
</feature>
<feature type="compositionally biased region" description="Acidic residues" evidence="1">
    <location>
        <begin position="412"/>
        <end position="425"/>
    </location>
</feature>
<evidence type="ECO:0008006" key="5">
    <source>
        <dbReference type="Google" id="ProtNLM"/>
    </source>
</evidence>
<dbReference type="EMBL" id="JBHSZZ010000060">
    <property type="protein sequence ID" value="MFC7187780.1"/>
    <property type="molecule type" value="Genomic_DNA"/>
</dbReference>
<proteinExistence type="predicted"/>
<dbReference type="InterPro" id="IPR055966">
    <property type="entry name" value="DUF7544"/>
</dbReference>
<feature type="transmembrane region" description="Helical" evidence="2">
    <location>
        <begin position="324"/>
        <end position="346"/>
    </location>
</feature>
<protein>
    <recommendedName>
        <fullName evidence="5">Membrane domain of glycerophosphoryl diester phosphodiesterase</fullName>
    </recommendedName>
</protein>
<reference evidence="3 4" key="1">
    <citation type="journal article" date="2019" name="Int. J. Syst. Evol. Microbiol.">
        <title>The Global Catalogue of Microorganisms (GCM) 10K type strain sequencing project: providing services to taxonomists for standard genome sequencing and annotation.</title>
        <authorList>
            <consortium name="The Broad Institute Genomics Platform"/>
            <consortium name="The Broad Institute Genome Sequencing Center for Infectious Disease"/>
            <person name="Wu L."/>
            <person name="Ma J."/>
        </authorList>
    </citation>
    <scope>NUCLEOTIDE SEQUENCE [LARGE SCALE GENOMIC DNA]</scope>
    <source>
        <strain evidence="3 4">Q85</strain>
    </source>
</reference>
<dbReference type="Proteomes" id="UP001596390">
    <property type="component" value="Unassembled WGS sequence"/>
</dbReference>
<keyword evidence="2" id="KW-1133">Transmembrane helix</keyword>